<sequence length="304" mass="33856">MTEVMSSGGNLLAPGMGDATKKKKVSSKRKTNELLAMAQPQIAPVSFNLSSALTHFLKEKGIENQEKAPVLSQQASEDTMRADAGDSDKQKDVTEALQKIKRLNKQFQRKQNRQASRRKHAERNTSSSSSEVHSDDSLSAEDERSSFEKKRREESISPPTKHHEHNATTPISRRLPPPQALHLAGRFSISELVNSTDKFPLVVQTVQNTPSTSSPTLASPKMIEYPINHVRHFRSMSVPSRLSMREGSRGILKRRPSFGVDRTRMVSFDHAVNHKERGDNMEIDRSNSMDSLAAVATMALDSSE</sequence>
<feature type="compositionally biased region" description="Basic residues" evidence="1">
    <location>
        <begin position="99"/>
        <end position="121"/>
    </location>
</feature>
<dbReference type="EMBL" id="MDYQ01000098">
    <property type="protein sequence ID" value="PRP82674.1"/>
    <property type="molecule type" value="Genomic_DNA"/>
</dbReference>
<evidence type="ECO:0000313" key="3">
    <source>
        <dbReference type="Proteomes" id="UP000241769"/>
    </source>
</evidence>
<proteinExistence type="predicted"/>
<gene>
    <name evidence="2" type="ORF">PROFUN_10038</name>
</gene>
<feature type="compositionally biased region" description="Basic and acidic residues" evidence="1">
    <location>
        <begin position="132"/>
        <end position="155"/>
    </location>
</feature>
<feature type="region of interest" description="Disordered" evidence="1">
    <location>
        <begin position="1"/>
        <end position="32"/>
    </location>
</feature>
<dbReference type="AlphaFoldDB" id="A0A2P6NFD9"/>
<evidence type="ECO:0000256" key="1">
    <source>
        <dbReference type="SAM" id="MobiDB-lite"/>
    </source>
</evidence>
<accession>A0A2P6NFD9</accession>
<dbReference type="InParanoid" id="A0A2P6NFD9"/>
<organism evidence="2 3">
    <name type="scientific">Planoprotostelium fungivorum</name>
    <dbReference type="NCBI Taxonomy" id="1890364"/>
    <lineage>
        <taxon>Eukaryota</taxon>
        <taxon>Amoebozoa</taxon>
        <taxon>Evosea</taxon>
        <taxon>Variosea</taxon>
        <taxon>Cavosteliida</taxon>
        <taxon>Cavosteliaceae</taxon>
        <taxon>Planoprotostelium</taxon>
    </lineage>
</organism>
<reference evidence="2 3" key="1">
    <citation type="journal article" date="2018" name="Genome Biol. Evol.">
        <title>Multiple Roots of Fruiting Body Formation in Amoebozoa.</title>
        <authorList>
            <person name="Hillmann F."/>
            <person name="Forbes G."/>
            <person name="Novohradska S."/>
            <person name="Ferling I."/>
            <person name="Riege K."/>
            <person name="Groth M."/>
            <person name="Westermann M."/>
            <person name="Marz M."/>
            <person name="Spaller T."/>
            <person name="Winckler T."/>
            <person name="Schaap P."/>
            <person name="Glockner G."/>
        </authorList>
    </citation>
    <scope>NUCLEOTIDE SEQUENCE [LARGE SCALE GENOMIC DNA]</scope>
    <source>
        <strain evidence="2 3">Jena</strain>
    </source>
</reference>
<dbReference type="Proteomes" id="UP000241769">
    <property type="component" value="Unassembled WGS sequence"/>
</dbReference>
<protein>
    <submittedName>
        <fullName evidence="2">Uncharacterized protein</fullName>
    </submittedName>
</protein>
<keyword evidence="3" id="KW-1185">Reference proteome</keyword>
<comment type="caution">
    <text evidence="2">The sequence shown here is derived from an EMBL/GenBank/DDBJ whole genome shotgun (WGS) entry which is preliminary data.</text>
</comment>
<feature type="compositionally biased region" description="Basic and acidic residues" evidence="1">
    <location>
        <begin position="78"/>
        <end position="94"/>
    </location>
</feature>
<feature type="region of interest" description="Disordered" evidence="1">
    <location>
        <begin position="60"/>
        <end position="178"/>
    </location>
</feature>
<evidence type="ECO:0000313" key="2">
    <source>
        <dbReference type="EMBL" id="PRP82674.1"/>
    </source>
</evidence>
<name>A0A2P6NFD9_9EUKA</name>